<dbReference type="RefSeq" id="XP_007397891.1">
    <property type="nucleotide sequence ID" value="XM_007397829.1"/>
</dbReference>
<dbReference type="GeneID" id="18910316"/>
<dbReference type="GO" id="GO:0033314">
    <property type="term" value="P:mitotic DNA replication checkpoint signaling"/>
    <property type="evidence" value="ECO:0007669"/>
    <property type="project" value="TreeGrafter"/>
</dbReference>
<dbReference type="STRING" id="650164.K5WS26"/>
<comment type="similarity">
    <text evidence="2">Belongs to the rad17/RAD24 family.</text>
</comment>
<dbReference type="EMBL" id="JH930474">
    <property type="protein sequence ID" value="EKM53197.1"/>
    <property type="molecule type" value="Genomic_DNA"/>
</dbReference>
<feature type="region of interest" description="Disordered" evidence="8">
    <location>
        <begin position="1"/>
        <end position="90"/>
    </location>
</feature>
<dbReference type="Proteomes" id="UP000008370">
    <property type="component" value="Unassembled WGS sequence"/>
</dbReference>
<dbReference type="HOGENOM" id="CLU_018598_1_0_1"/>
<protein>
    <recommendedName>
        <fullName evidence="11">AAA+ ATPase domain-containing protein</fullName>
    </recommendedName>
</protein>
<evidence type="ECO:0000256" key="4">
    <source>
        <dbReference type="ARBA" id="ARBA00022763"/>
    </source>
</evidence>
<name>K5WS26_PHACS</name>
<reference evidence="9 10" key="1">
    <citation type="journal article" date="2012" name="BMC Genomics">
        <title>Comparative genomics of the white-rot fungi, Phanerochaete carnosa and P. chrysosporium, to elucidate the genetic basis of the distinct wood types they colonize.</title>
        <authorList>
            <person name="Suzuki H."/>
            <person name="MacDonald J."/>
            <person name="Syed K."/>
            <person name="Salamov A."/>
            <person name="Hori C."/>
            <person name="Aerts A."/>
            <person name="Henrissat B."/>
            <person name="Wiebenga A."/>
            <person name="vanKuyk P.A."/>
            <person name="Barry K."/>
            <person name="Lindquist E."/>
            <person name="LaButti K."/>
            <person name="Lapidus A."/>
            <person name="Lucas S."/>
            <person name="Coutinho P."/>
            <person name="Gong Y."/>
            <person name="Samejima M."/>
            <person name="Mahadevan R."/>
            <person name="Abou-Zaid M."/>
            <person name="de Vries R.P."/>
            <person name="Igarashi K."/>
            <person name="Yadav J.S."/>
            <person name="Grigoriev I.V."/>
            <person name="Master E.R."/>
        </authorList>
    </citation>
    <scope>NUCLEOTIDE SEQUENCE [LARGE SCALE GENOMIC DNA]</scope>
    <source>
        <strain evidence="9 10">HHB-10118-sp</strain>
    </source>
</reference>
<dbReference type="FunCoup" id="K5WS26">
    <property type="interactions" value="457"/>
</dbReference>
<keyword evidence="10" id="KW-1185">Reference proteome</keyword>
<evidence type="ECO:0000256" key="2">
    <source>
        <dbReference type="ARBA" id="ARBA00006168"/>
    </source>
</evidence>
<dbReference type="GO" id="GO:0000077">
    <property type="term" value="P:DNA damage checkpoint signaling"/>
    <property type="evidence" value="ECO:0007669"/>
    <property type="project" value="TreeGrafter"/>
</dbReference>
<dbReference type="AlphaFoldDB" id="K5WS26"/>
<dbReference type="OrthoDB" id="10265971at2759"/>
<keyword evidence="6" id="KW-0539">Nucleus</keyword>
<evidence type="ECO:0000256" key="6">
    <source>
        <dbReference type="ARBA" id="ARBA00023242"/>
    </source>
</evidence>
<proteinExistence type="inferred from homology"/>
<dbReference type="GO" id="GO:0005634">
    <property type="term" value="C:nucleus"/>
    <property type="evidence" value="ECO:0007669"/>
    <property type="project" value="UniProtKB-SubCell"/>
</dbReference>
<dbReference type="GO" id="GO:0003682">
    <property type="term" value="F:chromatin binding"/>
    <property type="evidence" value="ECO:0007669"/>
    <property type="project" value="TreeGrafter"/>
</dbReference>
<feature type="compositionally biased region" description="Polar residues" evidence="8">
    <location>
        <begin position="55"/>
        <end position="70"/>
    </location>
</feature>
<evidence type="ECO:0000256" key="5">
    <source>
        <dbReference type="ARBA" id="ARBA00022840"/>
    </source>
</evidence>
<dbReference type="InParanoid" id="K5WS26"/>
<sequence length="732" mass="80864">MPSQPSSSQNKAKYALKPSRVSTLRIESMGPPVKKQKLKPLSALMMPPAPVYEPVNNQTSAKSLLQSQGSKKGKEKATEVTVLDSDEEKDAKLEPKLDDRLWIDMYEPKTEVCGTGSIFFPWLTPRVQAELAVHVRKVRDVRHWITEAFESDKLRKYRRILALTGPAGTAKTATIRVLSREMGFDVLEWRNSMDEVYTQSDDFDPDYDTEYEGLSEKFHKFLTRAIQCPPLFSPQSVSAASTSHSPTTKFAKSRKQVILLEDLPNVLHPGTQRSFHASLESLVSSSPSANNIPIIVILSSAGVRGENPEDDGGRSWRAKDSVDIRMVIPSTLWGGPYVTHISFNPIAPTLMRRGLQSLLTTYFASQESKTSSKPKSKAPAGPVAKEILDLVIETSNGDIRSAVMTLQFACTSPSLASSSLSKKGARKGGNTRALLEAVTRREQSLALFHLIGKILYNKPTLIVVAVCAGKGDTPPASMSKADVERERTLDRTLKDPPPLPNHLCEHERKASRVDVEMLYADTPIDSSLLSLYIHQNYTQYCSTLDECASVAEWLSIVDASGGESIVNTNPTRFHLIALGTMHSLPTPVPRKGQRNYKPEFFDFLRKQREAEESVSGTLGWLRQTETWTGGWTTRDVSLELPSLLKAIDLRQSWSPRPTKDIPPAYHKSFSSLHFVGNSGSAAQVADEEFDSAAPAEESEEGARSPKDVEDALEGVKKSVAGGWLEEDDIEDI</sequence>
<evidence type="ECO:0000256" key="8">
    <source>
        <dbReference type="SAM" id="MobiDB-lite"/>
    </source>
</evidence>
<keyword evidence="5" id="KW-0067">ATP-binding</keyword>
<dbReference type="GO" id="GO:0003689">
    <property type="term" value="F:DNA clamp loader activity"/>
    <property type="evidence" value="ECO:0007669"/>
    <property type="project" value="TreeGrafter"/>
</dbReference>
<comment type="subcellular location">
    <subcellularLocation>
        <location evidence="1">Nucleus</location>
    </subcellularLocation>
</comment>
<dbReference type="InterPro" id="IPR027417">
    <property type="entry name" value="P-loop_NTPase"/>
</dbReference>
<dbReference type="PANTHER" id="PTHR12172:SF0">
    <property type="entry name" value="CELL CYCLE CHECKPOINT PROTEIN RAD17"/>
    <property type="match status" value="1"/>
</dbReference>
<dbReference type="KEGG" id="pco:PHACADRAFT_185902"/>
<feature type="compositionally biased region" description="Basic and acidic residues" evidence="8">
    <location>
        <begin position="700"/>
        <end position="716"/>
    </location>
</feature>
<feature type="region of interest" description="Disordered" evidence="8">
    <location>
        <begin position="683"/>
        <end position="732"/>
    </location>
</feature>
<organism evidence="9 10">
    <name type="scientific">Phanerochaete carnosa (strain HHB-10118-sp)</name>
    <name type="common">White-rot fungus</name>
    <name type="synonym">Peniophora carnosa</name>
    <dbReference type="NCBI Taxonomy" id="650164"/>
    <lineage>
        <taxon>Eukaryota</taxon>
        <taxon>Fungi</taxon>
        <taxon>Dikarya</taxon>
        <taxon>Basidiomycota</taxon>
        <taxon>Agaricomycotina</taxon>
        <taxon>Agaricomycetes</taxon>
        <taxon>Polyporales</taxon>
        <taxon>Phanerochaetaceae</taxon>
        <taxon>Phanerochaete</taxon>
    </lineage>
</organism>
<evidence type="ECO:0000313" key="10">
    <source>
        <dbReference type="Proteomes" id="UP000008370"/>
    </source>
</evidence>
<gene>
    <name evidence="9" type="ORF">PHACADRAFT_185902</name>
</gene>
<dbReference type="GO" id="GO:0005524">
    <property type="term" value="F:ATP binding"/>
    <property type="evidence" value="ECO:0007669"/>
    <property type="project" value="UniProtKB-KW"/>
</dbReference>
<dbReference type="SUPFAM" id="SSF52540">
    <property type="entry name" value="P-loop containing nucleoside triphosphate hydrolases"/>
    <property type="match status" value="1"/>
</dbReference>
<dbReference type="Gene3D" id="3.40.50.300">
    <property type="entry name" value="P-loop containing nucleotide triphosphate hydrolases"/>
    <property type="match status" value="1"/>
</dbReference>
<accession>K5WS26</accession>
<dbReference type="PANTHER" id="PTHR12172">
    <property type="entry name" value="CELL CYCLE CHECKPOINT PROTEIN RAD17"/>
    <property type="match status" value="1"/>
</dbReference>
<keyword evidence="7" id="KW-0131">Cell cycle</keyword>
<feature type="compositionally biased region" description="Polar residues" evidence="8">
    <location>
        <begin position="1"/>
        <end position="11"/>
    </location>
</feature>
<evidence type="ECO:0000256" key="3">
    <source>
        <dbReference type="ARBA" id="ARBA00022741"/>
    </source>
</evidence>
<evidence type="ECO:0000256" key="7">
    <source>
        <dbReference type="ARBA" id="ARBA00023306"/>
    </source>
</evidence>
<evidence type="ECO:0008006" key="11">
    <source>
        <dbReference type="Google" id="ProtNLM"/>
    </source>
</evidence>
<evidence type="ECO:0000313" key="9">
    <source>
        <dbReference type="EMBL" id="EKM53197.1"/>
    </source>
</evidence>
<keyword evidence="3" id="KW-0547">Nucleotide-binding</keyword>
<keyword evidence="4" id="KW-0227">DNA damage</keyword>
<dbReference type="InterPro" id="IPR004582">
    <property type="entry name" value="Checkpoint_prot_Rad17_Rad24"/>
</dbReference>
<evidence type="ECO:0000256" key="1">
    <source>
        <dbReference type="ARBA" id="ARBA00004123"/>
    </source>
</evidence>
<dbReference type="GO" id="GO:0006281">
    <property type="term" value="P:DNA repair"/>
    <property type="evidence" value="ECO:0007669"/>
    <property type="project" value="InterPro"/>
</dbReference>
<dbReference type="Pfam" id="PF03215">
    <property type="entry name" value="Rad17"/>
    <property type="match status" value="1"/>
</dbReference>